<dbReference type="OrthoDB" id="10580260at2759"/>
<comment type="caution">
    <text evidence="1">The sequence shown here is derived from an EMBL/GenBank/DDBJ whole genome shotgun (WGS) entry which is preliminary data.</text>
</comment>
<dbReference type="Proteomes" id="UP000266673">
    <property type="component" value="Unassembled WGS sequence"/>
</dbReference>
<accession>A0A397VDR9</accession>
<evidence type="ECO:0000313" key="1">
    <source>
        <dbReference type="EMBL" id="RIB20152.1"/>
    </source>
</evidence>
<dbReference type="EMBL" id="QKWP01000434">
    <property type="protein sequence ID" value="RIB20152.1"/>
    <property type="molecule type" value="Genomic_DNA"/>
</dbReference>
<keyword evidence="2" id="KW-1185">Reference proteome</keyword>
<proteinExistence type="predicted"/>
<protein>
    <submittedName>
        <fullName evidence="1">Uncharacterized protein</fullName>
    </submittedName>
</protein>
<gene>
    <name evidence="1" type="ORF">C2G38_2180070</name>
</gene>
<organism evidence="1 2">
    <name type="scientific">Gigaspora rosea</name>
    <dbReference type="NCBI Taxonomy" id="44941"/>
    <lineage>
        <taxon>Eukaryota</taxon>
        <taxon>Fungi</taxon>
        <taxon>Fungi incertae sedis</taxon>
        <taxon>Mucoromycota</taxon>
        <taxon>Glomeromycotina</taxon>
        <taxon>Glomeromycetes</taxon>
        <taxon>Diversisporales</taxon>
        <taxon>Gigasporaceae</taxon>
        <taxon>Gigaspora</taxon>
    </lineage>
</organism>
<dbReference type="AlphaFoldDB" id="A0A397VDR9"/>
<name>A0A397VDR9_9GLOM</name>
<evidence type="ECO:0000313" key="2">
    <source>
        <dbReference type="Proteomes" id="UP000266673"/>
    </source>
</evidence>
<reference evidence="1 2" key="1">
    <citation type="submission" date="2018-06" db="EMBL/GenBank/DDBJ databases">
        <title>Comparative genomics reveals the genomic features of Rhizophagus irregularis, R. cerebriforme, R. diaphanum and Gigaspora rosea, and their symbiotic lifestyle signature.</title>
        <authorList>
            <person name="Morin E."/>
            <person name="San Clemente H."/>
            <person name="Chen E.C.H."/>
            <person name="De La Providencia I."/>
            <person name="Hainaut M."/>
            <person name="Kuo A."/>
            <person name="Kohler A."/>
            <person name="Murat C."/>
            <person name="Tang N."/>
            <person name="Roy S."/>
            <person name="Loubradou J."/>
            <person name="Henrissat B."/>
            <person name="Grigoriev I.V."/>
            <person name="Corradi N."/>
            <person name="Roux C."/>
            <person name="Martin F.M."/>
        </authorList>
    </citation>
    <scope>NUCLEOTIDE SEQUENCE [LARGE SCALE GENOMIC DNA]</scope>
    <source>
        <strain evidence="1 2">DAOM 194757</strain>
    </source>
</reference>
<sequence length="207" mass="23303">MSATNETSKLDSSTIEVIQSLLDNQMDIDNDEVQGDLKRRKTNKEVIEIVSMPLGQDGQNILLEKSGHSALTLTNQLITSLDTTIKTDLHTFPQPQAIGIKFSSDNPYLVQQQTQNSHVDTQLIVGNIDVSVENQNMQEDSRTAIENVQQMITKIRPTLDEDCFFDYDIPHLDKRNLSKDDNTIMVVDSNVTASEQKMGDQQEIHTQ</sequence>